<proteinExistence type="predicted"/>
<evidence type="ECO:0000313" key="1">
    <source>
        <dbReference type="EMBL" id="VAV91765.1"/>
    </source>
</evidence>
<organism evidence="1">
    <name type="scientific">hydrothermal vent metagenome</name>
    <dbReference type="NCBI Taxonomy" id="652676"/>
    <lineage>
        <taxon>unclassified sequences</taxon>
        <taxon>metagenomes</taxon>
        <taxon>ecological metagenomes</taxon>
    </lineage>
</organism>
<dbReference type="EMBL" id="UOEF01000130">
    <property type="protein sequence ID" value="VAV91765.1"/>
    <property type="molecule type" value="Genomic_DNA"/>
</dbReference>
<reference evidence="1" key="1">
    <citation type="submission" date="2018-06" db="EMBL/GenBank/DDBJ databases">
        <authorList>
            <person name="Zhirakovskaya E."/>
        </authorList>
    </citation>
    <scope>NUCLEOTIDE SEQUENCE</scope>
</reference>
<feature type="non-terminal residue" evidence="1">
    <location>
        <position position="1"/>
    </location>
</feature>
<dbReference type="AlphaFoldDB" id="A0A3B0S9K7"/>
<accession>A0A3B0S9K7</accession>
<name>A0A3B0S9K7_9ZZZZ</name>
<sequence>RFGDIQKQLSAAASRLKQKASASKIYKWSCADDGNWGPEADGGSYFLVLENGQMVASWYDNVALLLKRSGGT</sequence>
<protein>
    <submittedName>
        <fullName evidence="1">Uncharacterized protein</fullName>
    </submittedName>
</protein>
<gene>
    <name evidence="1" type="ORF">MNBD_ALPHA04-1249</name>
</gene>